<dbReference type="PANTHER" id="PTHR15377">
    <property type="entry name" value="TRANSCRIPTION ELONGATION REGULATOR 1"/>
    <property type="match status" value="1"/>
</dbReference>
<dbReference type="Pfam" id="PF01846">
    <property type="entry name" value="FF"/>
    <property type="match status" value="1"/>
</dbReference>
<dbReference type="InterPro" id="IPR045148">
    <property type="entry name" value="TCRG1-like"/>
</dbReference>
<dbReference type="GO" id="GO:0070063">
    <property type="term" value="F:RNA polymerase binding"/>
    <property type="evidence" value="ECO:0007669"/>
    <property type="project" value="InterPro"/>
</dbReference>
<dbReference type="GO" id="GO:0003712">
    <property type="term" value="F:transcription coregulator activity"/>
    <property type="evidence" value="ECO:0007669"/>
    <property type="project" value="TreeGrafter"/>
</dbReference>
<proteinExistence type="evidence at transcript level"/>
<reference evidence="4" key="1">
    <citation type="submission" date="2012-05" db="EMBL/GenBank/DDBJ databases">
        <authorList>
            <person name="Krishnakumar V."/>
            <person name="Cheung F."/>
            <person name="Xiao Y."/>
            <person name="Chan A."/>
            <person name="Moskal W.A."/>
            <person name="Town C.D."/>
        </authorList>
    </citation>
    <scope>NUCLEOTIDE SEQUENCE</scope>
</reference>
<dbReference type="InterPro" id="IPR002713">
    <property type="entry name" value="FF_domain"/>
</dbReference>
<organism evidence="4">
    <name type="scientific">Lotus japonicus</name>
    <name type="common">Lotus corniculatus var. japonicus</name>
    <dbReference type="NCBI Taxonomy" id="34305"/>
    <lineage>
        <taxon>Eukaryota</taxon>
        <taxon>Viridiplantae</taxon>
        <taxon>Streptophyta</taxon>
        <taxon>Embryophyta</taxon>
        <taxon>Tracheophyta</taxon>
        <taxon>Spermatophyta</taxon>
        <taxon>Magnoliopsida</taxon>
        <taxon>eudicotyledons</taxon>
        <taxon>Gunneridae</taxon>
        <taxon>Pentapetalae</taxon>
        <taxon>rosids</taxon>
        <taxon>fabids</taxon>
        <taxon>Fabales</taxon>
        <taxon>Fabaceae</taxon>
        <taxon>Papilionoideae</taxon>
        <taxon>50 kb inversion clade</taxon>
        <taxon>NPAAA clade</taxon>
        <taxon>Hologalegina</taxon>
        <taxon>robinioid clade</taxon>
        <taxon>Loteae</taxon>
        <taxon>Lotus</taxon>
    </lineage>
</organism>
<evidence type="ECO:0000256" key="1">
    <source>
        <dbReference type="ARBA" id="ARBA00022737"/>
    </source>
</evidence>
<evidence type="ECO:0000256" key="2">
    <source>
        <dbReference type="SAM" id="MobiDB-lite"/>
    </source>
</evidence>
<accession>I3SZQ5</accession>
<sequence>MLQERCAHEFRALLAEVLTSEAASQETEDGKTLLNSWSTAKRRLKSDPRYNKVPRKEREALWRRYAEDMVRRQKSAHDSREEKHTDAKGRNPLESSKLPPESGRSHERR</sequence>
<dbReference type="AlphaFoldDB" id="I3SZQ5"/>
<dbReference type="Gene3D" id="1.10.10.440">
    <property type="entry name" value="FF domain"/>
    <property type="match status" value="1"/>
</dbReference>
<feature type="region of interest" description="Disordered" evidence="2">
    <location>
        <begin position="69"/>
        <end position="109"/>
    </location>
</feature>
<dbReference type="InterPro" id="IPR036517">
    <property type="entry name" value="FF_domain_sf"/>
</dbReference>
<feature type="compositionally biased region" description="Basic and acidic residues" evidence="2">
    <location>
        <begin position="69"/>
        <end position="91"/>
    </location>
</feature>
<keyword evidence="1" id="KW-0677">Repeat</keyword>
<evidence type="ECO:0000259" key="3">
    <source>
        <dbReference type="Pfam" id="PF01846"/>
    </source>
</evidence>
<dbReference type="FunFam" id="1.10.10.440:FF:000028">
    <property type="entry name" value="Pre-mRNA-processing protein 40C"/>
    <property type="match status" value="1"/>
</dbReference>
<feature type="domain" description="FF" evidence="3">
    <location>
        <begin position="9"/>
        <end position="65"/>
    </location>
</feature>
<evidence type="ECO:0000313" key="4">
    <source>
        <dbReference type="EMBL" id="AFK45747.1"/>
    </source>
</evidence>
<dbReference type="EMBL" id="BT145953">
    <property type="protein sequence ID" value="AFK45747.1"/>
    <property type="molecule type" value="mRNA"/>
</dbReference>
<dbReference type="PANTHER" id="PTHR15377:SF3">
    <property type="entry name" value="WW DOMAIN-CONTAINING PROTEIN"/>
    <property type="match status" value="1"/>
</dbReference>
<dbReference type="GO" id="GO:0005634">
    <property type="term" value="C:nucleus"/>
    <property type="evidence" value="ECO:0007669"/>
    <property type="project" value="TreeGrafter"/>
</dbReference>
<protein>
    <recommendedName>
        <fullName evidence="3">FF domain-containing protein</fullName>
    </recommendedName>
</protein>
<dbReference type="SUPFAM" id="SSF81698">
    <property type="entry name" value="FF domain"/>
    <property type="match status" value="1"/>
</dbReference>
<name>I3SZQ5_LOTJA</name>